<feature type="transmembrane region" description="Helical" evidence="1">
    <location>
        <begin position="62"/>
        <end position="83"/>
    </location>
</feature>
<comment type="caution">
    <text evidence="2">The sequence shown here is derived from an EMBL/GenBank/DDBJ whole genome shotgun (WGS) entry which is preliminary data.</text>
</comment>
<keyword evidence="1" id="KW-0472">Membrane</keyword>
<sequence>MTSALILKNNNFIELTNDELMFVDGGGVWQALVGAAGAIAIGAAPLVGVLAGIGGSVVGTPVIGVAAGISASAAMVSSGAYMLDYGTKK</sequence>
<reference evidence="2 3" key="1">
    <citation type="submission" date="2016-11" db="EMBL/GenBank/DDBJ databases">
        <title>Paenibacillus species isolates.</title>
        <authorList>
            <person name="Beno S.M."/>
        </authorList>
    </citation>
    <scope>NUCLEOTIDE SEQUENCE [LARGE SCALE GENOMIC DNA]</scope>
    <source>
        <strain evidence="2 3">FSL H7-0433</strain>
    </source>
</reference>
<keyword evidence="1" id="KW-1133">Transmembrane helix</keyword>
<gene>
    <name evidence="2" type="ORF">BSO21_24335</name>
</gene>
<evidence type="ECO:0000256" key="1">
    <source>
        <dbReference type="SAM" id="Phobius"/>
    </source>
</evidence>
<evidence type="ECO:0008006" key="4">
    <source>
        <dbReference type="Google" id="ProtNLM"/>
    </source>
</evidence>
<evidence type="ECO:0000313" key="3">
    <source>
        <dbReference type="Proteomes" id="UP000187158"/>
    </source>
</evidence>
<proteinExistence type="predicted"/>
<feature type="transmembrane region" description="Helical" evidence="1">
    <location>
        <begin position="28"/>
        <end position="50"/>
    </location>
</feature>
<keyword evidence="3" id="KW-1185">Reference proteome</keyword>
<dbReference type="EMBL" id="MPVP01000215">
    <property type="protein sequence ID" value="OMD20596.1"/>
    <property type="molecule type" value="Genomic_DNA"/>
</dbReference>
<dbReference type="RefSeq" id="WP_076219976.1">
    <property type="nucleotide sequence ID" value="NZ_MPTJ01000004.1"/>
</dbReference>
<accession>A0ABX3GHG4</accession>
<evidence type="ECO:0000313" key="2">
    <source>
        <dbReference type="EMBL" id="OMD20596.1"/>
    </source>
</evidence>
<protein>
    <recommendedName>
        <fullName evidence="4">Bacteriocin</fullName>
    </recommendedName>
</protein>
<name>A0ABX3GHG4_9BACL</name>
<organism evidence="2 3">
    <name type="scientific">Paenibacillus odorifer</name>
    <dbReference type="NCBI Taxonomy" id="189426"/>
    <lineage>
        <taxon>Bacteria</taxon>
        <taxon>Bacillati</taxon>
        <taxon>Bacillota</taxon>
        <taxon>Bacilli</taxon>
        <taxon>Bacillales</taxon>
        <taxon>Paenibacillaceae</taxon>
        <taxon>Paenibacillus</taxon>
    </lineage>
</organism>
<dbReference type="Proteomes" id="UP000187158">
    <property type="component" value="Unassembled WGS sequence"/>
</dbReference>
<keyword evidence="1" id="KW-0812">Transmembrane</keyword>